<proteinExistence type="predicted"/>
<dbReference type="EMBL" id="ABDF02000093">
    <property type="protein sequence ID" value="EHK15198.1"/>
    <property type="molecule type" value="Genomic_DNA"/>
</dbReference>
<protein>
    <submittedName>
        <fullName evidence="3">Uncharacterized protein</fullName>
    </submittedName>
</protein>
<keyword evidence="2" id="KW-0812">Transmembrane</keyword>
<reference evidence="3 4" key="1">
    <citation type="journal article" date="2011" name="Genome Biol.">
        <title>Comparative genome sequence analysis underscores mycoparasitism as the ancestral life style of Trichoderma.</title>
        <authorList>
            <person name="Kubicek C.P."/>
            <person name="Herrera-Estrella A."/>
            <person name="Seidl-Seiboth V."/>
            <person name="Martinez D.A."/>
            <person name="Druzhinina I.S."/>
            <person name="Thon M."/>
            <person name="Zeilinger S."/>
            <person name="Casas-Flores S."/>
            <person name="Horwitz B.A."/>
            <person name="Mukherjee P.K."/>
            <person name="Mukherjee M."/>
            <person name="Kredics L."/>
            <person name="Alcaraz L.D."/>
            <person name="Aerts A."/>
            <person name="Antal Z."/>
            <person name="Atanasova L."/>
            <person name="Cervantes-Badillo M.G."/>
            <person name="Challacombe J."/>
            <person name="Chertkov O."/>
            <person name="McCluskey K."/>
            <person name="Coulpier F."/>
            <person name="Deshpande N."/>
            <person name="von Doehren H."/>
            <person name="Ebbole D.J."/>
            <person name="Esquivel-Naranjo E.U."/>
            <person name="Fekete E."/>
            <person name="Flipphi M."/>
            <person name="Glaser F."/>
            <person name="Gomez-Rodriguez E.Y."/>
            <person name="Gruber S."/>
            <person name="Han C."/>
            <person name="Henrissat B."/>
            <person name="Hermosa R."/>
            <person name="Hernandez-Onate M."/>
            <person name="Karaffa L."/>
            <person name="Kosti I."/>
            <person name="Le Crom S."/>
            <person name="Lindquist E."/>
            <person name="Lucas S."/>
            <person name="Luebeck M."/>
            <person name="Luebeck P.S."/>
            <person name="Margeot A."/>
            <person name="Metz B."/>
            <person name="Misra M."/>
            <person name="Nevalainen H."/>
            <person name="Omann M."/>
            <person name="Packer N."/>
            <person name="Perrone G."/>
            <person name="Uresti-Rivera E.E."/>
            <person name="Salamov A."/>
            <person name="Schmoll M."/>
            <person name="Seiboth B."/>
            <person name="Shapiro H."/>
            <person name="Sukno S."/>
            <person name="Tamayo-Ramos J.A."/>
            <person name="Tisch D."/>
            <person name="Wiest A."/>
            <person name="Wilkinson H.H."/>
            <person name="Zhang M."/>
            <person name="Coutinho P.M."/>
            <person name="Kenerley C.M."/>
            <person name="Monte E."/>
            <person name="Baker S.E."/>
            <person name="Grigoriev I.V."/>
        </authorList>
    </citation>
    <scope>NUCLEOTIDE SEQUENCE [LARGE SCALE GENOMIC DNA]</scope>
    <source>
        <strain evidence="4">Gv29-8 / FGSC 10586</strain>
    </source>
</reference>
<accession>G9NDU9</accession>
<dbReference type="InParanoid" id="G9NDU9"/>
<dbReference type="AlphaFoldDB" id="G9NDU9"/>
<dbReference type="GeneID" id="25792211"/>
<dbReference type="HOGENOM" id="CLU_1366416_0_0_1"/>
<evidence type="ECO:0000313" key="3">
    <source>
        <dbReference type="EMBL" id="EHK15198.1"/>
    </source>
</evidence>
<feature type="transmembrane region" description="Helical" evidence="2">
    <location>
        <begin position="77"/>
        <end position="96"/>
    </location>
</feature>
<dbReference type="Proteomes" id="UP000007115">
    <property type="component" value="Unassembled WGS sequence"/>
</dbReference>
<evidence type="ECO:0000256" key="2">
    <source>
        <dbReference type="SAM" id="Phobius"/>
    </source>
</evidence>
<keyword evidence="2" id="KW-0472">Membrane</keyword>
<sequence length="200" mass="21660">MAQAMRWKMPVSDLAQDSRTGDPRHWDSTVSAEQSNRSPYMGWVLLGDNMKTSWWARVNGKIKGAFSAHPGLQLTHWLPGVCGIAYAPRLTIWARVLGRLLVPDNASIITIIIMGVPGLVISIAPSCLYCQMKPLYGVRASKHKTKFGSTNGFAAAGIAAGHVSDVACLAGTCLLALARRSGYHLVILPLLDTASYCWLP</sequence>
<keyword evidence="4" id="KW-1185">Reference proteome</keyword>
<dbReference type="VEuPathDB" id="FungiDB:TRIVIDRAFT_228888"/>
<evidence type="ECO:0000256" key="1">
    <source>
        <dbReference type="SAM" id="MobiDB-lite"/>
    </source>
</evidence>
<dbReference type="RefSeq" id="XP_013949391.1">
    <property type="nucleotide sequence ID" value="XM_014093916.1"/>
</dbReference>
<name>G9NDU9_HYPVG</name>
<keyword evidence="2" id="KW-1133">Transmembrane helix</keyword>
<comment type="caution">
    <text evidence="3">The sequence shown here is derived from an EMBL/GenBank/DDBJ whole genome shotgun (WGS) entry which is preliminary data.</text>
</comment>
<gene>
    <name evidence="3" type="ORF">TRIVIDRAFT_228888</name>
</gene>
<feature type="transmembrane region" description="Helical" evidence="2">
    <location>
        <begin position="108"/>
        <end position="130"/>
    </location>
</feature>
<feature type="region of interest" description="Disordered" evidence="1">
    <location>
        <begin position="1"/>
        <end position="33"/>
    </location>
</feature>
<organism evidence="3 4">
    <name type="scientific">Hypocrea virens (strain Gv29-8 / FGSC 10586)</name>
    <name type="common">Gliocladium virens</name>
    <name type="synonym">Trichoderma virens</name>
    <dbReference type="NCBI Taxonomy" id="413071"/>
    <lineage>
        <taxon>Eukaryota</taxon>
        <taxon>Fungi</taxon>
        <taxon>Dikarya</taxon>
        <taxon>Ascomycota</taxon>
        <taxon>Pezizomycotina</taxon>
        <taxon>Sordariomycetes</taxon>
        <taxon>Hypocreomycetidae</taxon>
        <taxon>Hypocreales</taxon>
        <taxon>Hypocreaceae</taxon>
        <taxon>Trichoderma</taxon>
    </lineage>
</organism>
<evidence type="ECO:0000313" key="4">
    <source>
        <dbReference type="Proteomes" id="UP000007115"/>
    </source>
</evidence>